<dbReference type="EMBL" id="JAJSOW010000106">
    <property type="protein sequence ID" value="KAI9162020.1"/>
    <property type="molecule type" value="Genomic_DNA"/>
</dbReference>
<comment type="caution">
    <text evidence="1">The sequence shown here is derived from an EMBL/GenBank/DDBJ whole genome shotgun (WGS) entry which is preliminary data.</text>
</comment>
<evidence type="ECO:0000313" key="1">
    <source>
        <dbReference type="EMBL" id="KAI9162020.1"/>
    </source>
</evidence>
<accession>A0AAD5IFT9</accession>
<dbReference type="AlphaFoldDB" id="A0AAD5IFT9"/>
<keyword evidence="2" id="KW-1185">Reference proteome</keyword>
<organism evidence="1 2">
    <name type="scientific">Acer negundo</name>
    <name type="common">Box elder</name>
    <dbReference type="NCBI Taxonomy" id="4023"/>
    <lineage>
        <taxon>Eukaryota</taxon>
        <taxon>Viridiplantae</taxon>
        <taxon>Streptophyta</taxon>
        <taxon>Embryophyta</taxon>
        <taxon>Tracheophyta</taxon>
        <taxon>Spermatophyta</taxon>
        <taxon>Magnoliopsida</taxon>
        <taxon>eudicotyledons</taxon>
        <taxon>Gunneridae</taxon>
        <taxon>Pentapetalae</taxon>
        <taxon>rosids</taxon>
        <taxon>malvids</taxon>
        <taxon>Sapindales</taxon>
        <taxon>Sapindaceae</taxon>
        <taxon>Hippocastanoideae</taxon>
        <taxon>Acereae</taxon>
        <taxon>Acer</taxon>
    </lineage>
</organism>
<sequence>MWANFTVTCGVNMLVKKSVDDFRQSKWFPEQFLVTTSSPPPRLQPDQFSISIHQNKLVFGAIFDGRLIFFGGSLRELADVDGSNSGHSPGSGPADPLN</sequence>
<reference evidence="1" key="2">
    <citation type="submission" date="2023-02" db="EMBL/GenBank/DDBJ databases">
        <authorList>
            <person name="Swenson N.G."/>
            <person name="Wegrzyn J.L."/>
            <person name="Mcevoy S.L."/>
        </authorList>
    </citation>
    <scope>NUCLEOTIDE SEQUENCE</scope>
    <source>
        <strain evidence="1">91603</strain>
        <tissue evidence="1">Leaf</tissue>
    </source>
</reference>
<protein>
    <submittedName>
        <fullName evidence="1">Uncharacterized protein</fullName>
    </submittedName>
</protein>
<proteinExistence type="predicted"/>
<name>A0AAD5IFT9_ACENE</name>
<reference evidence="1" key="1">
    <citation type="journal article" date="2022" name="Plant J.">
        <title>Strategies of tolerance reflected in two North American maple genomes.</title>
        <authorList>
            <person name="McEvoy S.L."/>
            <person name="Sezen U.U."/>
            <person name="Trouern-Trend A."/>
            <person name="McMahon S.M."/>
            <person name="Schaberg P.G."/>
            <person name="Yang J."/>
            <person name="Wegrzyn J.L."/>
            <person name="Swenson N.G."/>
        </authorList>
    </citation>
    <scope>NUCLEOTIDE SEQUENCE</scope>
    <source>
        <strain evidence="1">91603</strain>
    </source>
</reference>
<dbReference type="Proteomes" id="UP001064489">
    <property type="component" value="Chromosome 2"/>
</dbReference>
<evidence type="ECO:0000313" key="2">
    <source>
        <dbReference type="Proteomes" id="UP001064489"/>
    </source>
</evidence>
<gene>
    <name evidence="1" type="ORF">LWI28_022993</name>
</gene>